<gene>
    <name evidence="2" type="ORF">E4021_11500</name>
</gene>
<feature type="chain" id="PRO_5020530990" evidence="1">
    <location>
        <begin position="19"/>
        <end position="166"/>
    </location>
</feature>
<feature type="signal peptide" evidence="1">
    <location>
        <begin position="1"/>
        <end position="18"/>
    </location>
</feature>
<accession>A0A4S4NI31</accession>
<evidence type="ECO:0000313" key="3">
    <source>
        <dbReference type="Proteomes" id="UP000308528"/>
    </source>
</evidence>
<evidence type="ECO:0000256" key="1">
    <source>
        <dbReference type="SAM" id="SignalP"/>
    </source>
</evidence>
<dbReference type="AlphaFoldDB" id="A0A4S4NI31"/>
<comment type="caution">
    <text evidence="2">The sequence shown here is derived from an EMBL/GenBank/DDBJ whole genome shotgun (WGS) entry which is preliminary data.</text>
</comment>
<keyword evidence="3" id="KW-1185">Reference proteome</keyword>
<evidence type="ECO:0000313" key="2">
    <source>
        <dbReference type="EMBL" id="THH39372.1"/>
    </source>
</evidence>
<sequence length="166" mass="18562">MKYLIALLFLLCAAPASAQNKLPLDAISSYFSEYVDDERFTAVYVSGKMFTLFKDAQFDLDEMDEKEVAAVLEVVRDLQGIRVLHTDITPLKFYREAKGRIGTDAYELLFKVRTQDGQNVEAFIQDEGAAINELFLLVGADDSFAMLSFVGSIDLSKLGQLQKALE</sequence>
<proteinExistence type="predicted"/>
<protein>
    <submittedName>
        <fullName evidence="2">DUF4252 domain-containing protein</fullName>
    </submittedName>
</protein>
<organism evidence="2 3">
    <name type="scientific">Neolewinella litorea</name>
    <dbReference type="NCBI Taxonomy" id="2562452"/>
    <lineage>
        <taxon>Bacteria</taxon>
        <taxon>Pseudomonadati</taxon>
        <taxon>Bacteroidota</taxon>
        <taxon>Saprospiria</taxon>
        <taxon>Saprospirales</taxon>
        <taxon>Lewinellaceae</taxon>
        <taxon>Neolewinella</taxon>
    </lineage>
</organism>
<keyword evidence="1" id="KW-0732">Signal</keyword>
<dbReference type="OrthoDB" id="1118838at2"/>
<dbReference type="Pfam" id="PF14060">
    <property type="entry name" value="DUF4252"/>
    <property type="match status" value="1"/>
</dbReference>
<reference evidence="2 3" key="1">
    <citation type="submission" date="2019-04" db="EMBL/GenBank/DDBJ databases">
        <title>Lewinella litorea sp. nov., isolated from a marine sand.</title>
        <authorList>
            <person name="Yoon J.-H."/>
        </authorList>
    </citation>
    <scope>NUCLEOTIDE SEQUENCE [LARGE SCALE GENOMIC DNA]</scope>
    <source>
        <strain evidence="2 3">HSMS-39</strain>
    </source>
</reference>
<name>A0A4S4NI31_9BACT</name>
<dbReference type="RefSeq" id="WP_136459505.1">
    <property type="nucleotide sequence ID" value="NZ_SRSF01000004.1"/>
</dbReference>
<dbReference type="Proteomes" id="UP000308528">
    <property type="component" value="Unassembled WGS sequence"/>
</dbReference>
<dbReference type="EMBL" id="SRSF01000004">
    <property type="protein sequence ID" value="THH39372.1"/>
    <property type="molecule type" value="Genomic_DNA"/>
</dbReference>
<dbReference type="InterPro" id="IPR025348">
    <property type="entry name" value="DUF4252"/>
</dbReference>